<comment type="subunit">
    <text evidence="3">Forms a 24-polypeptide structural core with octahedral symmetry.</text>
</comment>
<dbReference type="AlphaFoldDB" id="A0A8J7IMW2"/>
<keyword evidence="6 7" id="KW-0012">Acyltransferase</keyword>
<evidence type="ECO:0000256" key="4">
    <source>
        <dbReference type="ARBA" id="ARBA00022679"/>
    </source>
</evidence>
<reference evidence="10" key="1">
    <citation type="submission" date="2020-12" db="EMBL/GenBank/DDBJ databases">
        <title>Geomonas sp. Red875, isolated from river sediment.</title>
        <authorList>
            <person name="Xu Z."/>
            <person name="Zhang Z."/>
            <person name="Masuda Y."/>
            <person name="Itoh H."/>
            <person name="Senoo K."/>
        </authorList>
    </citation>
    <scope>NUCLEOTIDE SEQUENCE</scope>
    <source>
        <strain evidence="10">Red875</strain>
    </source>
</reference>
<evidence type="ECO:0000256" key="5">
    <source>
        <dbReference type="ARBA" id="ARBA00022823"/>
    </source>
</evidence>
<dbReference type="Pfam" id="PF00198">
    <property type="entry name" value="2-oxoacid_dh"/>
    <property type="match status" value="1"/>
</dbReference>
<evidence type="ECO:0000313" key="10">
    <source>
        <dbReference type="EMBL" id="MBJ6723199.1"/>
    </source>
</evidence>
<dbReference type="Gene3D" id="4.10.320.10">
    <property type="entry name" value="E3-binding domain"/>
    <property type="match status" value="1"/>
</dbReference>
<feature type="domain" description="Lipoyl-binding" evidence="8">
    <location>
        <begin position="2"/>
        <end position="77"/>
    </location>
</feature>
<dbReference type="InterPro" id="IPR036625">
    <property type="entry name" value="E3-bd_dom_sf"/>
</dbReference>
<evidence type="ECO:0000259" key="9">
    <source>
        <dbReference type="PROSITE" id="PS51826"/>
    </source>
</evidence>
<comment type="similarity">
    <text evidence="2 7">Belongs to the 2-oxoacid dehydrogenase family.</text>
</comment>
<evidence type="ECO:0000256" key="7">
    <source>
        <dbReference type="RuleBase" id="RU003423"/>
    </source>
</evidence>
<dbReference type="InterPro" id="IPR050743">
    <property type="entry name" value="2-oxoacid_DH_E2_comp"/>
</dbReference>
<dbReference type="GO" id="GO:0005737">
    <property type="term" value="C:cytoplasm"/>
    <property type="evidence" value="ECO:0007669"/>
    <property type="project" value="TreeGrafter"/>
</dbReference>
<dbReference type="InterPro" id="IPR003016">
    <property type="entry name" value="2-oxoA_DH_lipoyl-BS"/>
</dbReference>
<dbReference type="SUPFAM" id="SSF52777">
    <property type="entry name" value="CoA-dependent acyltransferases"/>
    <property type="match status" value="1"/>
</dbReference>
<dbReference type="Gene3D" id="3.30.559.10">
    <property type="entry name" value="Chloramphenicol acetyltransferase-like domain"/>
    <property type="match status" value="1"/>
</dbReference>
<gene>
    <name evidence="10" type="ORF">JFN93_00630</name>
</gene>
<protein>
    <recommendedName>
        <fullName evidence="7">Dihydrolipoamide acetyltransferase component of pyruvate dehydrogenase complex</fullName>
        <ecNumber evidence="7">2.3.1.-</ecNumber>
    </recommendedName>
</protein>
<keyword evidence="11" id="KW-1185">Reference proteome</keyword>
<evidence type="ECO:0000256" key="1">
    <source>
        <dbReference type="ARBA" id="ARBA00001938"/>
    </source>
</evidence>
<dbReference type="RefSeq" id="WP_199382043.1">
    <property type="nucleotide sequence ID" value="NZ_JAEMHM010000001.1"/>
</dbReference>
<accession>A0A8J7IMW2</accession>
<dbReference type="InterPro" id="IPR023213">
    <property type="entry name" value="CAT-like_dom_sf"/>
</dbReference>
<evidence type="ECO:0000256" key="2">
    <source>
        <dbReference type="ARBA" id="ARBA00007317"/>
    </source>
</evidence>
<dbReference type="PROSITE" id="PS50968">
    <property type="entry name" value="BIOTINYL_LIPOYL"/>
    <property type="match status" value="1"/>
</dbReference>
<name>A0A8J7IMW2_9BACT</name>
<dbReference type="CDD" id="cd06849">
    <property type="entry name" value="lipoyl_domain"/>
    <property type="match status" value="1"/>
</dbReference>
<dbReference type="Proteomes" id="UP000636888">
    <property type="component" value="Unassembled WGS sequence"/>
</dbReference>
<feature type="domain" description="Peripheral subunit-binding (PSBD)" evidence="9">
    <location>
        <begin position="117"/>
        <end position="154"/>
    </location>
</feature>
<evidence type="ECO:0000256" key="3">
    <source>
        <dbReference type="ARBA" id="ARBA00011484"/>
    </source>
</evidence>
<dbReference type="PANTHER" id="PTHR43178:SF5">
    <property type="entry name" value="LIPOAMIDE ACYLTRANSFERASE COMPONENT OF BRANCHED-CHAIN ALPHA-KETO ACID DEHYDROGENASE COMPLEX, MITOCHONDRIAL"/>
    <property type="match status" value="1"/>
</dbReference>
<dbReference type="GO" id="GO:0031405">
    <property type="term" value="F:lipoic acid binding"/>
    <property type="evidence" value="ECO:0007669"/>
    <property type="project" value="TreeGrafter"/>
</dbReference>
<sequence length="400" mass="44265">MSHVFKLPDLGEGISEVEVRRWLVREGDRVREHQSMVEVETDKAVVEVPSPFSGTVLSIKRREGEIVQVGEVLLEIGEEHELAPKEPAAQRRPSVGIVGELPEAEPEAVPTAPREPLATPSVRKKARELGISLYGIRGSGPHGSITHEDLEGAQPAAAAPHPLAEDADVELIPMRGVRRAVARNVLAAHRASALVTTMEEADVTELWEMRDREQREVESRGVHLTFLPFFMKAALHALKDHPNLNAAVDEEGQVIIRKKRFHFGIAVDTEEGLMVPVIRDVDRKTIRELAADLMVLGKKARERSITLEELKGSTFTLTNYGHFGGRFSTPIVNAPDVAILGCGRITERPWVYRGSLAVRKILPLSLTFDHRVTDGAEAGRFLMQIVHYLEDPALLLIESV</sequence>
<evidence type="ECO:0000313" key="11">
    <source>
        <dbReference type="Proteomes" id="UP000636888"/>
    </source>
</evidence>
<dbReference type="EMBL" id="JAEMHM010000001">
    <property type="protein sequence ID" value="MBJ6723199.1"/>
    <property type="molecule type" value="Genomic_DNA"/>
</dbReference>
<dbReference type="SUPFAM" id="SSF47005">
    <property type="entry name" value="Peripheral subunit-binding domain of 2-oxo acid dehydrogenase complex"/>
    <property type="match status" value="1"/>
</dbReference>
<evidence type="ECO:0000256" key="6">
    <source>
        <dbReference type="ARBA" id="ARBA00023315"/>
    </source>
</evidence>
<keyword evidence="4 7" id="KW-0808">Transferase</keyword>
<dbReference type="Pfam" id="PF00364">
    <property type="entry name" value="Biotin_lipoyl"/>
    <property type="match status" value="1"/>
</dbReference>
<dbReference type="InterPro" id="IPR001078">
    <property type="entry name" value="2-oxoacid_DH_actylTfrase"/>
</dbReference>
<comment type="cofactor">
    <cofactor evidence="1 7">
        <name>(R)-lipoate</name>
        <dbReference type="ChEBI" id="CHEBI:83088"/>
    </cofactor>
</comment>
<dbReference type="EC" id="2.3.1.-" evidence="7"/>
<dbReference type="InterPro" id="IPR000089">
    <property type="entry name" value="Biotin_lipoyl"/>
</dbReference>
<evidence type="ECO:0000259" key="8">
    <source>
        <dbReference type="PROSITE" id="PS50968"/>
    </source>
</evidence>
<keyword evidence="5 7" id="KW-0450">Lipoyl</keyword>
<dbReference type="PROSITE" id="PS00189">
    <property type="entry name" value="LIPOYL"/>
    <property type="match status" value="1"/>
</dbReference>
<organism evidence="10 11">
    <name type="scientific">Geomesophilobacter sediminis</name>
    <dbReference type="NCBI Taxonomy" id="2798584"/>
    <lineage>
        <taxon>Bacteria</taxon>
        <taxon>Pseudomonadati</taxon>
        <taxon>Thermodesulfobacteriota</taxon>
        <taxon>Desulfuromonadia</taxon>
        <taxon>Geobacterales</taxon>
        <taxon>Geobacteraceae</taxon>
        <taxon>Geomesophilobacter</taxon>
    </lineage>
</organism>
<dbReference type="Pfam" id="PF02817">
    <property type="entry name" value="E3_binding"/>
    <property type="match status" value="1"/>
</dbReference>
<comment type="caution">
    <text evidence="10">The sequence shown here is derived from an EMBL/GenBank/DDBJ whole genome shotgun (WGS) entry which is preliminary data.</text>
</comment>
<dbReference type="PANTHER" id="PTHR43178">
    <property type="entry name" value="DIHYDROLIPOAMIDE ACETYLTRANSFERASE COMPONENT OF PYRUVATE DEHYDROGENASE COMPLEX"/>
    <property type="match status" value="1"/>
</dbReference>
<proteinExistence type="inferred from homology"/>
<dbReference type="PROSITE" id="PS51826">
    <property type="entry name" value="PSBD"/>
    <property type="match status" value="1"/>
</dbReference>
<dbReference type="InterPro" id="IPR004167">
    <property type="entry name" value="PSBD"/>
</dbReference>
<dbReference type="Gene3D" id="2.40.50.100">
    <property type="match status" value="1"/>
</dbReference>
<dbReference type="SUPFAM" id="SSF51230">
    <property type="entry name" value="Single hybrid motif"/>
    <property type="match status" value="1"/>
</dbReference>
<dbReference type="FunFam" id="3.30.559.10:FF:000007">
    <property type="entry name" value="Dihydrolipoamide acetyltransferase component of pyruvate dehydrogenase complex"/>
    <property type="match status" value="1"/>
</dbReference>
<dbReference type="InterPro" id="IPR011053">
    <property type="entry name" value="Single_hybrid_motif"/>
</dbReference>
<dbReference type="GO" id="GO:0016407">
    <property type="term" value="F:acetyltransferase activity"/>
    <property type="evidence" value="ECO:0007669"/>
    <property type="project" value="TreeGrafter"/>
</dbReference>